<organism evidence="4 5">
    <name type="scientific">Hoyosella rhizosphaerae</name>
    <dbReference type="NCBI Taxonomy" id="1755582"/>
    <lineage>
        <taxon>Bacteria</taxon>
        <taxon>Bacillati</taxon>
        <taxon>Actinomycetota</taxon>
        <taxon>Actinomycetes</taxon>
        <taxon>Mycobacteriales</taxon>
        <taxon>Hoyosellaceae</taxon>
        <taxon>Hoyosella</taxon>
    </lineage>
</organism>
<dbReference type="SMART" id="SM00382">
    <property type="entry name" value="AAA"/>
    <property type="match status" value="1"/>
</dbReference>
<evidence type="ECO:0000259" key="3">
    <source>
        <dbReference type="PROSITE" id="PS50893"/>
    </source>
</evidence>
<dbReference type="InterPro" id="IPR015854">
    <property type="entry name" value="ABC_transpr_LolD-like"/>
</dbReference>
<dbReference type="InterPro" id="IPR027417">
    <property type="entry name" value="P-loop_NTPase"/>
</dbReference>
<dbReference type="PANTHER" id="PTHR24220:SF86">
    <property type="entry name" value="ABC TRANSPORTER ABCH.1"/>
    <property type="match status" value="1"/>
</dbReference>
<dbReference type="RefSeq" id="WP_188670425.1">
    <property type="nucleotide sequence ID" value="NZ_BMJH01000001.1"/>
</dbReference>
<evidence type="ECO:0000256" key="2">
    <source>
        <dbReference type="ARBA" id="ARBA00022840"/>
    </source>
</evidence>
<dbReference type="PROSITE" id="PS50893">
    <property type="entry name" value="ABC_TRANSPORTER_2"/>
    <property type="match status" value="1"/>
</dbReference>
<dbReference type="InterPro" id="IPR017871">
    <property type="entry name" value="ABC_transporter-like_CS"/>
</dbReference>
<dbReference type="GO" id="GO:0005886">
    <property type="term" value="C:plasma membrane"/>
    <property type="evidence" value="ECO:0007669"/>
    <property type="project" value="TreeGrafter"/>
</dbReference>
<name>A0A916X9Y2_9ACTN</name>
<dbReference type="SUPFAM" id="SSF52540">
    <property type="entry name" value="P-loop containing nucleoside triphosphate hydrolases"/>
    <property type="match status" value="1"/>
</dbReference>
<proteinExistence type="predicted"/>
<reference evidence="4" key="1">
    <citation type="journal article" date="2014" name="Int. J. Syst. Evol. Microbiol.">
        <title>Complete genome sequence of Corynebacterium casei LMG S-19264T (=DSM 44701T), isolated from a smear-ripened cheese.</title>
        <authorList>
            <consortium name="US DOE Joint Genome Institute (JGI-PGF)"/>
            <person name="Walter F."/>
            <person name="Albersmeier A."/>
            <person name="Kalinowski J."/>
            <person name="Ruckert C."/>
        </authorList>
    </citation>
    <scope>NUCLEOTIDE SEQUENCE</scope>
    <source>
        <strain evidence="4">CGMCC 1.15478</strain>
    </source>
</reference>
<dbReference type="GO" id="GO:0022857">
    <property type="term" value="F:transmembrane transporter activity"/>
    <property type="evidence" value="ECO:0007669"/>
    <property type="project" value="TreeGrafter"/>
</dbReference>
<dbReference type="AlphaFoldDB" id="A0A916X9Y2"/>
<feature type="domain" description="ABC transporter" evidence="3">
    <location>
        <begin position="3"/>
        <end position="216"/>
    </location>
</feature>
<evidence type="ECO:0000313" key="4">
    <source>
        <dbReference type="EMBL" id="GGC55995.1"/>
    </source>
</evidence>
<evidence type="ECO:0000256" key="1">
    <source>
        <dbReference type="ARBA" id="ARBA00022741"/>
    </source>
</evidence>
<dbReference type="Gene3D" id="3.40.50.300">
    <property type="entry name" value="P-loop containing nucleotide triphosphate hydrolases"/>
    <property type="match status" value="1"/>
</dbReference>
<dbReference type="InterPro" id="IPR003439">
    <property type="entry name" value="ABC_transporter-like_ATP-bd"/>
</dbReference>
<comment type="caution">
    <text evidence="4">The sequence shown here is derived from an EMBL/GenBank/DDBJ whole genome shotgun (WGS) entry which is preliminary data.</text>
</comment>
<accession>A0A916X9Y2</accession>
<evidence type="ECO:0000313" key="5">
    <source>
        <dbReference type="Proteomes" id="UP000641514"/>
    </source>
</evidence>
<sequence>MDITIAGLSKSYGSHHLWRNLDLTIPSGRMLAITGKSGSGKSTLLNCIGLIDSPDAGSITVDGADITTFGARRRRIYRRNTVGYLFQDYALVDNDSAYNNVRLAFPSLFVGSATKTAINEALAEVGLSGRGKSPAFSLSGGEQQRVALARLLVKNPPVILADEPTGALDASNAKMVIEVLRGFADAGATVVIATHDPTVTAACDDTLSITATASEVA</sequence>
<dbReference type="Proteomes" id="UP000641514">
    <property type="component" value="Unassembled WGS sequence"/>
</dbReference>
<dbReference type="GO" id="GO:0005524">
    <property type="term" value="F:ATP binding"/>
    <property type="evidence" value="ECO:0007669"/>
    <property type="project" value="UniProtKB-KW"/>
</dbReference>
<dbReference type="Pfam" id="PF00005">
    <property type="entry name" value="ABC_tran"/>
    <property type="match status" value="1"/>
</dbReference>
<reference evidence="4" key="2">
    <citation type="submission" date="2020-09" db="EMBL/GenBank/DDBJ databases">
        <authorList>
            <person name="Sun Q."/>
            <person name="Zhou Y."/>
        </authorList>
    </citation>
    <scope>NUCLEOTIDE SEQUENCE</scope>
    <source>
        <strain evidence="4">CGMCC 1.15478</strain>
    </source>
</reference>
<gene>
    <name evidence="4" type="ORF">GCM10011410_05510</name>
</gene>
<dbReference type="PROSITE" id="PS00211">
    <property type="entry name" value="ABC_TRANSPORTER_1"/>
    <property type="match status" value="1"/>
</dbReference>
<dbReference type="GO" id="GO:0016887">
    <property type="term" value="F:ATP hydrolysis activity"/>
    <property type="evidence" value="ECO:0007669"/>
    <property type="project" value="InterPro"/>
</dbReference>
<dbReference type="PANTHER" id="PTHR24220">
    <property type="entry name" value="IMPORT ATP-BINDING PROTEIN"/>
    <property type="match status" value="1"/>
</dbReference>
<keyword evidence="1" id="KW-0547">Nucleotide-binding</keyword>
<dbReference type="EMBL" id="BMJH01000001">
    <property type="protein sequence ID" value="GGC55995.1"/>
    <property type="molecule type" value="Genomic_DNA"/>
</dbReference>
<keyword evidence="5" id="KW-1185">Reference proteome</keyword>
<dbReference type="InterPro" id="IPR003593">
    <property type="entry name" value="AAA+_ATPase"/>
</dbReference>
<keyword evidence="2 4" id="KW-0067">ATP-binding</keyword>
<protein>
    <submittedName>
        <fullName evidence="4">Bacteriocin ABC transporter ATP-binding protein</fullName>
    </submittedName>
</protein>